<accession>A0ABZ0PEH0</accession>
<dbReference type="Proteomes" id="UP001305521">
    <property type="component" value="Chromosome"/>
</dbReference>
<evidence type="ECO:0000313" key="3">
    <source>
        <dbReference type="Proteomes" id="UP001305521"/>
    </source>
</evidence>
<feature type="domain" description="Conserved hypothetical protein CHP03032" evidence="1">
    <location>
        <begin position="1"/>
        <end position="123"/>
    </location>
</feature>
<protein>
    <submittedName>
        <fullName evidence="2">DUF4915 domain-containing protein</fullName>
    </submittedName>
</protein>
<evidence type="ECO:0000259" key="1">
    <source>
        <dbReference type="Pfam" id="PF16261"/>
    </source>
</evidence>
<sequence length="139" mass="14847">MPHLRRMHQGRLWLLNSGTGEFGWIDPADGRFTPVAFCPGYARGLSFIGQSAVVGLSRARENRTFGGLPLEGALKAHDADARTGLLVIDLASGQITDWVRIEGVIDELFDVAALPGVRNPSAIGIKGTDIGRVLSIEPG</sequence>
<dbReference type="InterPro" id="IPR017481">
    <property type="entry name" value="CHP03032"/>
</dbReference>
<proteinExistence type="predicted"/>
<dbReference type="Pfam" id="PF16261">
    <property type="entry name" value="DUF4915"/>
    <property type="match status" value="1"/>
</dbReference>
<gene>
    <name evidence="2" type="ORF">R9Z33_17435</name>
</gene>
<dbReference type="RefSeq" id="WP_318647844.1">
    <property type="nucleotide sequence ID" value="NZ_CP137852.1"/>
</dbReference>
<dbReference type="EMBL" id="CP137852">
    <property type="protein sequence ID" value="WPB83887.1"/>
    <property type="molecule type" value="Genomic_DNA"/>
</dbReference>
<organism evidence="2 3">
    <name type="scientific">Sediminicoccus rosea</name>
    <dbReference type="NCBI Taxonomy" id="1225128"/>
    <lineage>
        <taxon>Bacteria</taxon>
        <taxon>Pseudomonadati</taxon>
        <taxon>Pseudomonadota</taxon>
        <taxon>Alphaproteobacteria</taxon>
        <taxon>Acetobacterales</taxon>
        <taxon>Roseomonadaceae</taxon>
        <taxon>Sediminicoccus</taxon>
    </lineage>
</organism>
<evidence type="ECO:0000313" key="2">
    <source>
        <dbReference type="EMBL" id="WPB83887.1"/>
    </source>
</evidence>
<keyword evidence="3" id="KW-1185">Reference proteome</keyword>
<name>A0ABZ0PEH0_9PROT</name>
<reference evidence="2 3" key="1">
    <citation type="submission" date="2023-11" db="EMBL/GenBank/DDBJ databases">
        <title>Arctic aerobic anoxygenic photoheterotroph Sediminicoccus rosea KRV36 adapts its photosynthesis to long days of polar summer.</title>
        <authorList>
            <person name="Tomasch J."/>
            <person name="Kopejtka K."/>
            <person name="Bily T."/>
            <person name="Gardiner A.T."/>
            <person name="Gardian Z."/>
            <person name="Shivaramu S."/>
            <person name="Koblizek M."/>
            <person name="Engelhardt F."/>
            <person name="Kaftan D."/>
        </authorList>
    </citation>
    <scope>NUCLEOTIDE SEQUENCE [LARGE SCALE GENOMIC DNA]</scope>
    <source>
        <strain evidence="2 3">R-30</strain>
    </source>
</reference>